<sequence length="999" mass="109586">MYRVENPLDVIILSLGFGISCIFFYVTATVIYRLFLHPLRSYPGPRLWTVSRIPWIRSTVKGTIIYDLLDLHKTYGPVVRVAPDELSYATPSALKEIYQASKEFSKDQMHLPKFHNGTPGILAANKENHSRYRRLLSYGFSDRGMRDQQPLIQRHIDLLVQRLRERATQGSLDMAEWYNWTTFDIIGDLAFGESFDCLENVCTHGWIASIQGNVKAIPIINAIRRFGLDFIIPWIAPKKLLKMRQRNAKFTEDKIDQRIRVGTSRGDLWDGVMEKNEKKDGTGMSREEMVSNASAIVLAGSETSATLLSGCTYLLLKNPDVMQKLVEHVRSSFNSEDEIDLISVGKLEYMLAVLDETLRLYPPVPAQSNRVVPGDGAIICGKWVPGGDVGIRAIPLFSSAWSPSNWFSQGQDSSNDNLLSSHFGLYGWPGQKFDYIIAGGGTAGLAMANRLAANGSVSVAVIEAGGFHEVDSGNATDVPMWLFNYLYGPAKNPLFDWYQYTTPQGGLADRSMFYVAGKTLGGSTARNAMLYQRGSKGAYQKWADQVGDDSYTFENFLPYFQKGVDFSPPSMNARPANASAISDASVFSTSGGPLQVAYPYWVNSISSWVGLAMKSLGISEAAGFSDGNLLGSSYITQTISPRTRTRETASTSYLREALMQTNKLNVFKSTLVKKILFDEKNKANGVLVNTGGFEYQISATKEVILSAGVMRSPQLLMVSGIGPRQTLEELGIPVRAERPGVGQNMWDAIIFGPTYPVNVQSHSQLLGSRTFLAQSIEEYNTKRTGPLTNPGQDYFAFEKLVPGTVSAATEADVAAAFPSDWPTFAYIALDDTFVPQFDGKNYFSMSASLVAPFSRGTVTINSTDTAQNPVVDPRWLDDPRDQELVVAAWRRCRQIVATDAFKPVLAGPELLPGANVTSDEAILKYIAETADAFYAGAGTCAMGRADDPNAVVDSKARVIGVDGLRVVDASAFPFGLDGQPMATVYALAEKIAAEILNGD</sequence>
<organism evidence="1 2">
    <name type="scientific">Coniosporium tulheliwenetii</name>
    <dbReference type="NCBI Taxonomy" id="3383036"/>
    <lineage>
        <taxon>Eukaryota</taxon>
        <taxon>Fungi</taxon>
        <taxon>Dikarya</taxon>
        <taxon>Ascomycota</taxon>
        <taxon>Pezizomycotina</taxon>
        <taxon>Dothideomycetes</taxon>
        <taxon>Dothideomycetes incertae sedis</taxon>
        <taxon>Coniosporium</taxon>
    </lineage>
</organism>
<accession>A0ACC2YZA8</accession>
<protein>
    <submittedName>
        <fullName evidence="1">Uncharacterized protein</fullName>
    </submittedName>
</protein>
<reference evidence="1" key="1">
    <citation type="submission" date="2022-10" db="EMBL/GenBank/DDBJ databases">
        <title>Culturing micro-colonial fungi from biological soil crusts in the Mojave desert and describing Neophaeococcomyces mojavensis, and introducing the new genera and species Taxawa tesnikishii.</title>
        <authorList>
            <person name="Kurbessoian T."/>
            <person name="Stajich J.E."/>
        </authorList>
    </citation>
    <scope>NUCLEOTIDE SEQUENCE</scope>
    <source>
        <strain evidence="1">JES_115</strain>
    </source>
</reference>
<keyword evidence="2" id="KW-1185">Reference proteome</keyword>
<evidence type="ECO:0000313" key="2">
    <source>
        <dbReference type="Proteomes" id="UP001172680"/>
    </source>
</evidence>
<proteinExistence type="predicted"/>
<comment type="caution">
    <text evidence="1">The sequence shown here is derived from an EMBL/GenBank/DDBJ whole genome shotgun (WGS) entry which is preliminary data.</text>
</comment>
<evidence type="ECO:0000313" key="1">
    <source>
        <dbReference type="EMBL" id="KAJ9640327.1"/>
    </source>
</evidence>
<dbReference type="EMBL" id="JAPDRP010000017">
    <property type="protein sequence ID" value="KAJ9640327.1"/>
    <property type="molecule type" value="Genomic_DNA"/>
</dbReference>
<gene>
    <name evidence="1" type="ORF">H2199_005866</name>
</gene>
<dbReference type="Proteomes" id="UP001172680">
    <property type="component" value="Unassembled WGS sequence"/>
</dbReference>
<name>A0ACC2YZA8_9PEZI</name>